<feature type="transmembrane region" description="Helical" evidence="11">
    <location>
        <begin position="148"/>
        <end position="169"/>
    </location>
</feature>
<dbReference type="AlphaFoldDB" id="A0A9P6AM12"/>
<feature type="transmembrane region" description="Helical" evidence="11">
    <location>
        <begin position="246"/>
        <end position="266"/>
    </location>
</feature>
<feature type="transmembrane region" description="Helical" evidence="11">
    <location>
        <begin position="181"/>
        <end position="207"/>
    </location>
</feature>
<evidence type="ECO:0000256" key="2">
    <source>
        <dbReference type="ARBA" id="ARBA00009274"/>
    </source>
</evidence>
<keyword evidence="10" id="KW-0961">Cell wall biogenesis/degradation</keyword>
<keyword evidence="7" id="KW-0653">Protein transport</keyword>
<evidence type="ECO:0000256" key="10">
    <source>
        <dbReference type="ARBA" id="ARBA00023316"/>
    </source>
</evidence>
<dbReference type="InterPro" id="IPR022057">
    <property type="entry name" value="Chs7"/>
</dbReference>
<evidence type="ECO:0000256" key="11">
    <source>
        <dbReference type="SAM" id="Phobius"/>
    </source>
</evidence>
<feature type="transmembrane region" description="Helical" evidence="11">
    <location>
        <begin position="46"/>
        <end position="69"/>
    </location>
</feature>
<organism evidence="12 13">
    <name type="scientific">Hydnum rufescens UP504</name>
    <dbReference type="NCBI Taxonomy" id="1448309"/>
    <lineage>
        <taxon>Eukaryota</taxon>
        <taxon>Fungi</taxon>
        <taxon>Dikarya</taxon>
        <taxon>Basidiomycota</taxon>
        <taxon>Agaricomycotina</taxon>
        <taxon>Agaricomycetes</taxon>
        <taxon>Cantharellales</taxon>
        <taxon>Hydnaceae</taxon>
        <taxon>Hydnum</taxon>
    </lineage>
</organism>
<dbReference type="Pfam" id="PF12271">
    <property type="entry name" value="Chs7"/>
    <property type="match status" value="1"/>
</dbReference>
<evidence type="ECO:0000256" key="4">
    <source>
        <dbReference type="ARBA" id="ARBA00022448"/>
    </source>
</evidence>
<feature type="transmembrane region" description="Helical" evidence="11">
    <location>
        <begin position="109"/>
        <end position="136"/>
    </location>
</feature>
<dbReference type="PANTHER" id="PTHR35329">
    <property type="entry name" value="CHITIN SYNTHASE EXPORT CHAPERONE"/>
    <property type="match status" value="1"/>
</dbReference>
<comment type="caution">
    <text evidence="12">The sequence shown here is derived from an EMBL/GenBank/DDBJ whole genome shotgun (WGS) entry which is preliminary data.</text>
</comment>
<keyword evidence="13" id="KW-1185">Reference proteome</keyword>
<comment type="subcellular location">
    <subcellularLocation>
        <location evidence="1">Endoplasmic reticulum membrane</location>
        <topology evidence="1">Multi-pass membrane protein</topology>
    </subcellularLocation>
</comment>
<evidence type="ECO:0000256" key="7">
    <source>
        <dbReference type="ARBA" id="ARBA00022927"/>
    </source>
</evidence>
<reference evidence="12" key="1">
    <citation type="journal article" date="2020" name="Nat. Commun.">
        <title>Large-scale genome sequencing of mycorrhizal fungi provides insights into the early evolution of symbiotic traits.</title>
        <authorList>
            <person name="Miyauchi S."/>
            <person name="Kiss E."/>
            <person name="Kuo A."/>
            <person name="Drula E."/>
            <person name="Kohler A."/>
            <person name="Sanchez-Garcia M."/>
            <person name="Morin E."/>
            <person name="Andreopoulos B."/>
            <person name="Barry K.W."/>
            <person name="Bonito G."/>
            <person name="Buee M."/>
            <person name="Carver A."/>
            <person name="Chen C."/>
            <person name="Cichocki N."/>
            <person name="Clum A."/>
            <person name="Culley D."/>
            <person name="Crous P.W."/>
            <person name="Fauchery L."/>
            <person name="Girlanda M."/>
            <person name="Hayes R.D."/>
            <person name="Keri Z."/>
            <person name="LaButti K."/>
            <person name="Lipzen A."/>
            <person name="Lombard V."/>
            <person name="Magnuson J."/>
            <person name="Maillard F."/>
            <person name="Murat C."/>
            <person name="Nolan M."/>
            <person name="Ohm R.A."/>
            <person name="Pangilinan J."/>
            <person name="Pereira M.F."/>
            <person name="Perotto S."/>
            <person name="Peter M."/>
            <person name="Pfister S."/>
            <person name="Riley R."/>
            <person name="Sitrit Y."/>
            <person name="Stielow J.B."/>
            <person name="Szollosi G."/>
            <person name="Zifcakova L."/>
            <person name="Stursova M."/>
            <person name="Spatafora J.W."/>
            <person name="Tedersoo L."/>
            <person name="Vaario L.M."/>
            <person name="Yamada A."/>
            <person name="Yan M."/>
            <person name="Wang P."/>
            <person name="Xu J."/>
            <person name="Bruns T."/>
            <person name="Baldrian P."/>
            <person name="Vilgalys R."/>
            <person name="Dunand C."/>
            <person name="Henrissat B."/>
            <person name="Grigoriev I.V."/>
            <person name="Hibbett D."/>
            <person name="Nagy L.G."/>
            <person name="Martin F.M."/>
        </authorList>
    </citation>
    <scope>NUCLEOTIDE SEQUENCE</scope>
    <source>
        <strain evidence="12">UP504</strain>
    </source>
</reference>
<dbReference type="GO" id="GO:0015031">
    <property type="term" value="P:protein transport"/>
    <property type="evidence" value="ECO:0007669"/>
    <property type="project" value="UniProtKB-KW"/>
</dbReference>
<evidence type="ECO:0000313" key="13">
    <source>
        <dbReference type="Proteomes" id="UP000886523"/>
    </source>
</evidence>
<keyword evidence="8 11" id="KW-1133">Transmembrane helix</keyword>
<dbReference type="PANTHER" id="PTHR35329:SF2">
    <property type="entry name" value="CHITIN SYNTHASE EXPORT CHAPERONE"/>
    <property type="match status" value="1"/>
</dbReference>
<sequence length="340" mass="37567">MTQIKFGSFNGICEQAALIVCPLVGSAQGIEPTCYSRNVQIGSTLIFQPAASFIHIVAIIMTLIMIFHVRSKYTAVGRKEIVLFFYLYAVIELLAIFLDSAIIPTSSGVYPWFTAVYTGLVAAAYMCLLINAFIGFQFAEDGTPVSLWGLRIACFVAFGVSFFVAISTFKGFAGMSYLKPTALWIIYLIWPVLCVLVYVVLQLVLVVRTLDDRWPIGDIVFGVAFFAVAQVILFAFSNVICDSVKHYIDGLFLFQLCMLLSVMMVYKYWDSITKEDLEFSVGSKAAVWEVKDPLLAGGRGGTEYAEDDQSNYHQPGSLVGGVSGGQFYQSHMHGYPPQGY</sequence>
<name>A0A9P6AM12_9AGAM</name>
<evidence type="ECO:0000256" key="5">
    <source>
        <dbReference type="ARBA" id="ARBA00022692"/>
    </source>
</evidence>
<dbReference type="EMBL" id="MU129067">
    <property type="protein sequence ID" value="KAF9508007.1"/>
    <property type="molecule type" value="Genomic_DNA"/>
</dbReference>
<evidence type="ECO:0000256" key="1">
    <source>
        <dbReference type="ARBA" id="ARBA00004477"/>
    </source>
</evidence>
<proteinExistence type="inferred from homology"/>
<dbReference type="Proteomes" id="UP000886523">
    <property type="component" value="Unassembled WGS sequence"/>
</dbReference>
<dbReference type="OrthoDB" id="2189463at2759"/>
<dbReference type="GO" id="GO:0006457">
    <property type="term" value="P:protein folding"/>
    <property type="evidence" value="ECO:0007669"/>
    <property type="project" value="TreeGrafter"/>
</dbReference>
<dbReference type="GO" id="GO:0071555">
    <property type="term" value="P:cell wall organization"/>
    <property type="evidence" value="ECO:0007669"/>
    <property type="project" value="UniProtKB-KW"/>
</dbReference>
<keyword evidence="6" id="KW-0256">Endoplasmic reticulum</keyword>
<evidence type="ECO:0000313" key="12">
    <source>
        <dbReference type="EMBL" id="KAF9508007.1"/>
    </source>
</evidence>
<protein>
    <recommendedName>
        <fullName evidence="3">Chitin synthase export chaperone</fullName>
    </recommendedName>
</protein>
<evidence type="ECO:0000256" key="9">
    <source>
        <dbReference type="ARBA" id="ARBA00023136"/>
    </source>
</evidence>
<comment type="similarity">
    <text evidence="2">Belongs to the CHS7 family.</text>
</comment>
<keyword evidence="9 11" id="KW-0472">Membrane</keyword>
<keyword evidence="5 11" id="KW-0812">Transmembrane</keyword>
<accession>A0A9P6AM12</accession>
<feature type="transmembrane region" description="Helical" evidence="11">
    <location>
        <begin position="219"/>
        <end position="240"/>
    </location>
</feature>
<feature type="transmembrane region" description="Helical" evidence="11">
    <location>
        <begin position="81"/>
        <end position="103"/>
    </location>
</feature>
<evidence type="ECO:0000256" key="3">
    <source>
        <dbReference type="ARBA" id="ARBA00018354"/>
    </source>
</evidence>
<keyword evidence="4" id="KW-0813">Transport</keyword>
<gene>
    <name evidence="12" type="ORF">BS47DRAFT_1303285</name>
</gene>
<evidence type="ECO:0000256" key="8">
    <source>
        <dbReference type="ARBA" id="ARBA00022989"/>
    </source>
</evidence>
<dbReference type="GO" id="GO:0005789">
    <property type="term" value="C:endoplasmic reticulum membrane"/>
    <property type="evidence" value="ECO:0007669"/>
    <property type="project" value="UniProtKB-SubCell"/>
</dbReference>
<evidence type="ECO:0000256" key="6">
    <source>
        <dbReference type="ARBA" id="ARBA00022824"/>
    </source>
</evidence>
<dbReference type="GO" id="GO:0051082">
    <property type="term" value="F:unfolded protein binding"/>
    <property type="evidence" value="ECO:0007669"/>
    <property type="project" value="TreeGrafter"/>
</dbReference>